<feature type="region of interest" description="Disordered" evidence="1">
    <location>
        <begin position="131"/>
        <end position="152"/>
    </location>
</feature>
<dbReference type="PANTHER" id="PTHR42648:SF27">
    <property type="entry name" value="RNA-DIRECTED DNA POLYMERASE"/>
    <property type="match status" value="1"/>
</dbReference>
<dbReference type="AlphaFoldDB" id="A0A699JW47"/>
<evidence type="ECO:0000256" key="1">
    <source>
        <dbReference type="SAM" id="MobiDB-lite"/>
    </source>
</evidence>
<evidence type="ECO:0000313" key="2">
    <source>
        <dbReference type="EMBL" id="GFA60703.1"/>
    </source>
</evidence>
<comment type="caution">
    <text evidence="2">The sequence shown here is derived from an EMBL/GenBank/DDBJ whole genome shotgun (WGS) entry which is preliminary data.</text>
</comment>
<accession>A0A699JW47</accession>
<dbReference type="InterPro" id="IPR039537">
    <property type="entry name" value="Retrotran_Ty1/copia-like"/>
</dbReference>
<dbReference type="InterPro" id="IPR012337">
    <property type="entry name" value="RNaseH-like_sf"/>
</dbReference>
<name>A0A699JW47_TANCI</name>
<gene>
    <name evidence="2" type="ORF">Tci_632675</name>
</gene>
<organism evidence="2">
    <name type="scientific">Tanacetum cinerariifolium</name>
    <name type="common">Dalmatian daisy</name>
    <name type="synonym">Chrysanthemum cinerariifolium</name>
    <dbReference type="NCBI Taxonomy" id="118510"/>
    <lineage>
        <taxon>Eukaryota</taxon>
        <taxon>Viridiplantae</taxon>
        <taxon>Streptophyta</taxon>
        <taxon>Embryophyta</taxon>
        <taxon>Tracheophyta</taxon>
        <taxon>Spermatophyta</taxon>
        <taxon>Magnoliopsida</taxon>
        <taxon>eudicotyledons</taxon>
        <taxon>Gunneridae</taxon>
        <taxon>Pentapetalae</taxon>
        <taxon>asterids</taxon>
        <taxon>campanulids</taxon>
        <taxon>Asterales</taxon>
        <taxon>Asteraceae</taxon>
        <taxon>Asteroideae</taxon>
        <taxon>Anthemideae</taxon>
        <taxon>Anthemidinae</taxon>
        <taxon>Tanacetum</taxon>
    </lineage>
</organism>
<dbReference type="SUPFAM" id="SSF53098">
    <property type="entry name" value="Ribonuclease H-like"/>
    <property type="match status" value="1"/>
</dbReference>
<proteinExistence type="predicted"/>
<evidence type="ECO:0008006" key="3">
    <source>
        <dbReference type="Google" id="ProtNLM"/>
    </source>
</evidence>
<reference evidence="2" key="1">
    <citation type="journal article" date="2019" name="Sci. Rep.">
        <title>Draft genome of Tanacetum cinerariifolium, the natural source of mosquito coil.</title>
        <authorList>
            <person name="Yamashiro T."/>
            <person name="Shiraishi A."/>
            <person name="Satake H."/>
            <person name="Nakayama K."/>
        </authorList>
    </citation>
    <scope>NUCLEOTIDE SEQUENCE</scope>
</reference>
<protein>
    <recommendedName>
        <fullName evidence="3">Retrotransposon protein, putative, Ty1-copia subclass</fullName>
    </recommendedName>
</protein>
<sequence length="204" mass="23959">MARKPFPHQVERAENDASYFRTFTNDFSHYGYVYLMKDKHEAFEAFKVFHNEVENQLGKKIKIIRFALRGKYLSHEFVLLGYALEYAARILTMVPTKKVDRTSYEIWHEANGSHGLLEASGSDIRHELIQEDDTKPSKNTSKRHNEVEPNKVEPQSVEVLIRRFRRISQEPDRYGFYVDAEEHELGDLNKPPNYKATLLDHESE</sequence>
<dbReference type="EMBL" id="BKCJ010454091">
    <property type="protein sequence ID" value="GFA60703.1"/>
    <property type="molecule type" value="Genomic_DNA"/>
</dbReference>
<dbReference type="PANTHER" id="PTHR42648">
    <property type="entry name" value="TRANSPOSASE, PUTATIVE-RELATED"/>
    <property type="match status" value="1"/>
</dbReference>